<dbReference type="Pfam" id="PF06985">
    <property type="entry name" value="HET"/>
    <property type="match status" value="1"/>
</dbReference>
<gene>
    <name evidence="3" type="ORF">K505DRAFT_323256</name>
</gene>
<organism evidence="3 4">
    <name type="scientific">Melanomma pulvis-pyrius CBS 109.77</name>
    <dbReference type="NCBI Taxonomy" id="1314802"/>
    <lineage>
        <taxon>Eukaryota</taxon>
        <taxon>Fungi</taxon>
        <taxon>Dikarya</taxon>
        <taxon>Ascomycota</taxon>
        <taxon>Pezizomycotina</taxon>
        <taxon>Dothideomycetes</taxon>
        <taxon>Pleosporomycetidae</taxon>
        <taxon>Pleosporales</taxon>
        <taxon>Melanommataceae</taxon>
        <taxon>Melanomma</taxon>
    </lineage>
</organism>
<dbReference type="Proteomes" id="UP000799757">
    <property type="component" value="Unassembled WGS sequence"/>
</dbReference>
<evidence type="ECO:0000256" key="1">
    <source>
        <dbReference type="SAM" id="MobiDB-lite"/>
    </source>
</evidence>
<evidence type="ECO:0000259" key="2">
    <source>
        <dbReference type="Pfam" id="PF06985"/>
    </source>
</evidence>
<keyword evidence="4" id="KW-1185">Reference proteome</keyword>
<sequence>MSSSSSSQPYPFTFTYPAPWQPSSPPPAPSTTTLCTACAKLDLDRHLAAAYTLYESARRGKYHRVFSTARQGNGPVYLTNIYYVATLGDRLSRAAASPCALCGFLAKMTAEPCKGTYKLLAFCSSETYLFERQKREGASRPEHRPWDVLEHNVFLAVVPEVPLVPKTGAPLRWLENDLPKNGAIYRLSAPEADVERVVLPREVGGTANFGLMRAWVTRCRCHHGSCRPRKPVGVELKGFRVIDCWKEDGKGGYVVERRPWSKRYVALSYVWGPPSGDWPQTIRNAVEVTRRLGERYLWVDRLCIDQTNLEEKMFLISKMDAIYEGAEFTIVNAAGDARTGLPGVAKTARRPQPRVELELGSEKARGKAAVRTAPDPIRDMIGISEQEYDEETAGQSAWLETKQFGPRGRVALDFGERLHDGKMMRKYDIPKEQLEYYKYMADYYKTPFEVFMDTKMVELARRMGMPLKDMYDHTRRKLAEQEGIDTSNGLPKVGNTVIPSDKPERDLPSNKMEGKLVLVSTLEEPRTTIRNSEWATRGWTYQEGVLSNRRLVFTEDQVYWECSGMAVCESVRLPLNALQDPPGNRMADYMLSGIFDDDLHENSELQYGFQAPPSDDVGEQILMLDAHIHAFTSRKLSYEGDSLNAFLGVAARYTTDAGLLLVMGLPVWVGAFADDTPGLQLSFALSICSWTHTARDSGQGVELYVADCPRRRQFPSWSWVGWEGTIDFCNEKQSKFHRAGQGGGFVGTIAVLPEGARVCGDDIFETVGVDLSHSDYFKAMTSKDWVRSIDKSWSAEMMLHDVEGTEATLLTGWATVSPTSDQQKHWLLTVQKPLVLRHMCLMYAMVDGERVRLTEEAVKVHLSVPMTEEELVIGHENGQLTTVLIFAGTVPYIWNGIARFLILRMVDDSEERWERVGRLNMWISEKAMGVFANAGDMIDALPVKRFGKDITII</sequence>
<evidence type="ECO:0000313" key="3">
    <source>
        <dbReference type="EMBL" id="KAF2796522.1"/>
    </source>
</evidence>
<dbReference type="PANTHER" id="PTHR33112:SF1">
    <property type="entry name" value="HETEROKARYON INCOMPATIBILITY DOMAIN-CONTAINING PROTEIN"/>
    <property type="match status" value="1"/>
</dbReference>
<name>A0A6A6XJD6_9PLEO</name>
<dbReference type="OrthoDB" id="5428863at2759"/>
<proteinExistence type="predicted"/>
<dbReference type="AlphaFoldDB" id="A0A6A6XJD6"/>
<evidence type="ECO:0000313" key="4">
    <source>
        <dbReference type="Proteomes" id="UP000799757"/>
    </source>
</evidence>
<feature type="domain" description="Heterokaryon incompatibility" evidence="2">
    <location>
        <begin position="264"/>
        <end position="361"/>
    </location>
</feature>
<protein>
    <submittedName>
        <fullName evidence="3">HET-domain-containing protein</fullName>
    </submittedName>
</protein>
<accession>A0A6A6XJD6</accession>
<feature type="region of interest" description="Disordered" evidence="1">
    <location>
        <begin position="481"/>
        <end position="509"/>
    </location>
</feature>
<dbReference type="InterPro" id="IPR010730">
    <property type="entry name" value="HET"/>
</dbReference>
<dbReference type="EMBL" id="MU001829">
    <property type="protein sequence ID" value="KAF2796522.1"/>
    <property type="molecule type" value="Genomic_DNA"/>
</dbReference>
<reference evidence="3" key="1">
    <citation type="journal article" date="2020" name="Stud. Mycol.">
        <title>101 Dothideomycetes genomes: a test case for predicting lifestyles and emergence of pathogens.</title>
        <authorList>
            <person name="Haridas S."/>
            <person name="Albert R."/>
            <person name="Binder M."/>
            <person name="Bloem J."/>
            <person name="Labutti K."/>
            <person name="Salamov A."/>
            <person name="Andreopoulos B."/>
            <person name="Baker S."/>
            <person name="Barry K."/>
            <person name="Bills G."/>
            <person name="Bluhm B."/>
            <person name="Cannon C."/>
            <person name="Castanera R."/>
            <person name="Culley D."/>
            <person name="Daum C."/>
            <person name="Ezra D."/>
            <person name="Gonzalez J."/>
            <person name="Henrissat B."/>
            <person name="Kuo A."/>
            <person name="Liang C."/>
            <person name="Lipzen A."/>
            <person name="Lutzoni F."/>
            <person name="Magnuson J."/>
            <person name="Mondo S."/>
            <person name="Nolan M."/>
            <person name="Ohm R."/>
            <person name="Pangilinan J."/>
            <person name="Park H.-J."/>
            <person name="Ramirez L."/>
            <person name="Alfaro M."/>
            <person name="Sun H."/>
            <person name="Tritt A."/>
            <person name="Yoshinaga Y."/>
            <person name="Zwiers L.-H."/>
            <person name="Turgeon B."/>
            <person name="Goodwin S."/>
            <person name="Spatafora J."/>
            <person name="Crous P."/>
            <person name="Grigoriev I."/>
        </authorList>
    </citation>
    <scope>NUCLEOTIDE SEQUENCE</scope>
    <source>
        <strain evidence="3">CBS 109.77</strain>
    </source>
</reference>
<dbReference type="PANTHER" id="PTHR33112">
    <property type="entry name" value="DOMAIN PROTEIN, PUTATIVE-RELATED"/>
    <property type="match status" value="1"/>
</dbReference>